<proteinExistence type="predicted"/>
<evidence type="ECO:0000313" key="1">
    <source>
        <dbReference type="EMBL" id="GIQ91650.1"/>
    </source>
</evidence>
<sequence>MKGKTRDGEVSSKAGLLQTVQAVDSTAVSVLVSCERVGVDVLLERAVSWSSTGPKGTFHLVTDGSALSVVLIRPDGCHFTCTLDPNK</sequence>
<dbReference type="AlphaFoldDB" id="A0A9K3GR64"/>
<dbReference type="Proteomes" id="UP000265618">
    <property type="component" value="Unassembled WGS sequence"/>
</dbReference>
<accession>A0A9K3GR64</accession>
<evidence type="ECO:0000313" key="2">
    <source>
        <dbReference type="Proteomes" id="UP000265618"/>
    </source>
</evidence>
<dbReference type="EMBL" id="BDIP01008084">
    <property type="protein sequence ID" value="GIQ91650.1"/>
    <property type="molecule type" value="Genomic_DNA"/>
</dbReference>
<protein>
    <submittedName>
        <fullName evidence="1">Uncharacterized protein</fullName>
    </submittedName>
</protein>
<organism evidence="1 2">
    <name type="scientific">Kipferlia bialata</name>
    <dbReference type="NCBI Taxonomy" id="797122"/>
    <lineage>
        <taxon>Eukaryota</taxon>
        <taxon>Metamonada</taxon>
        <taxon>Carpediemonas-like organisms</taxon>
        <taxon>Kipferlia</taxon>
    </lineage>
</organism>
<reference evidence="1 2" key="1">
    <citation type="journal article" date="2018" name="PLoS ONE">
        <title>The draft genome of Kipferlia bialata reveals reductive genome evolution in fornicate parasites.</title>
        <authorList>
            <person name="Tanifuji G."/>
            <person name="Takabayashi S."/>
            <person name="Kume K."/>
            <person name="Takagi M."/>
            <person name="Nakayama T."/>
            <person name="Kamikawa R."/>
            <person name="Inagaki Y."/>
            <person name="Hashimoto T."/>
        </authorList>
    </citation>
    <scope>NUCLEOTIDE SEQUENCE [LARGE SCALE GENOMIC DNA]</scope>
    <source>
        <strain evidence="1">NY0173</strain>
    </source>
</reference>
<keyword evidence="2" id="KW-1185">Reference proteome</keyword>
<name>A0A9K3GR64_9EUKA</name>
<gene>
    <name evidence="1" type="ORF">KIPB_014995</name>
</gene>
<comment type="caution">
    <text evidence="1">The sequence shown here is derived from an EMBL/GenBank/DDBJ whole genome shotgun (WGS) entry which is preliminary data.</text>
</comment>
<feature type="non-terminal residue" evidence="1">
    <location>
        <position position="1"/>
    </location>
</feature>